<organism evidence="2 3">
    <name type="scientific">Nitrososphaera gargensis (strain Ga9.2)</name>
    <dbReference type="NCBI Taxonomy" id="1237085"/>
    <lineage>
        <taxon>Archaea</taxon>
        <taxon>Nitrososphaerota</taxon>
        <taxon>Nitrososphaeria</taxon>
        <taxon>Nitrososphaerales</taxon>
        <taxon>Nitrososphaeraceae</taxon>
        <taxon>Nitrososphaera</taxon>
    </lineage>
</organism>
<feature type="compositionally biased region" description="Polar residues" evidence="1">
    <location>
        <begin position="82"/>
        <end position="103"/>
    </location>
</feature>
<sequence>MSEISVQQFARSVLSGSSQKYELTGKKKVIYNLLVTSDYNGETIAEKTGTNTEYPYKVVNELKKKGWLPQDFALRDRRGKLDTNSYRTSGTGKSSGITANQSHPDSHNNDEGCRPADFRAAK</sequence>
<feature type="region of interest" description="Disordered" evidence="1">
    <location>
        <begin position="78"/>
        <end position="122"/>
    </location>
</feature>
<gene>
    <name evidence="2" type="ordered locus">Ngar_c14460</name>
</gene>
<name>K0IJE6_NITGG</name>
<feature type="compositionally biased region" description="Basic and acidic residues" evidence="1">
    <location>
        <begin position="104"/>
        <end position="122"/>
    </location>
</feature>
<evidence type="ECO:0000256" key="1">
    <source>
        <dbReference type="SAM" id="MobiDB-lite"/>
    </source>
</evidence>
<dbReference type="RefSeq" id="WP_015018919.1">
    <property type="nucleotide sequence ID" value="NC_018719.1"/>
</dbReference>
<dbReference type="HOGENOM" id="CLU_2021578_0_0_2"/>
<dbReference type="Proteomes" id="UP000008037">
    <property type="component" value="Chromosome"/>
</dbReference>
<dbReference type="BioCyc" id="CNIT1237085:G1324-1444-MONOMER"/>
<protein>
    <submittedName>
        <fullName evidence="2">Uncharacterized protein</fullName>
    </submittedName>
</protein>
<dbReference type="KEGG" id="nga:Ngar_c14460"/>
<dbReference type="GeneID" id="13797705"/>
<dbReference type="EMBL" id="CP002408">
    <property type="protein sequence ID" value="AFU58382.1"/>
    <property type="molecule type" value="Genomic_DNA"/>
</dbReference>
<accession>K0IJE6</accession>
<dbReference type="STRING" id="1237085.Ngar_c14460"/>
<dbReference type="InParanoid" id="K0IJE6"/>
<evidence type="ECO:0000313" key="3">
    <source>
        <dbReference type="Proteomes" id="UP000008037"/>
    </source>
</evidence>
<proteinExistence type="predicted"/>
<keyword evidence="3" id="KW-1185">Reference proteome</keyword>
<dbReference type="AlphaFoldDB" id="K0IJE6"/>
<evidence type="ECO:0000313" key="2">
    <source>
        <dbReference type="EMBL" id="AFU58382.1"/>
    </source>
</evidence>
<reference evidence="2 3" key="1">
    <citation type="journal article" date="2012" name="Environ. Microbiol.">
        <title>The genome of the ammonia-oxidizing Candidatus Nitrososphaera gargensis: insights into metabolic versatility and environmental adaptations.</title>
        <authorList>
            <person name="Spang A."/>
            <person name="Poehlein A."/>
            <person name="Offre P."/>
            <person name="Zumbragel S."/>
            <person name="Haider S."/>
            <person name="Rychlik N."/>
            <person name="Nowka B."/>
            <person name="Schmeisser C."/>
            <person name="Lebedeva E.V."/>
            <person name="Rattei T."/>
            <person name="Bohm C."/>
            <person name="Schmid M."/>
            <person name="Galushko A."/>
            <person name="Hatzenpichler R."/>
            <person name="Weinmaier T."/>
            <person name="Daniel R."/>
            <person name="Schleper C."/>
            <person name="Spieck E."/>
            <person name="Streit W."/>
            <person name="Wagner M."/>
        </authorList>
    </citation>
    <scope>NUCLEOTIDE SEQUENCE [LARGE SCALE GENOMIC DNA]</scope>
    <source>
        <strain evidence="3">Ga9.2</strain>
    </source>
</reference>